<dbReference type="PANTHER" id="PTHR33231">
    <property type="entry name" value="30S RIBOSOMAL PROTEIN"/>
    <property type="match status" value="1"/>
</dbReference>
<evidence type="ECO:0000259" key="4">
    <source>
        <dbReference type="Pfam" id="PF16321"/>
    </source>
</evidence>
<dbReference type="InterPro" id="IPR036567">
    <property type="entry name" value="RHF-like"/>
</dbReference>
<evidence type="ECO:0000313" key="6">
    <source>
        <dbReference type="Proteomes" id="UP000634206"/>
    </source>
</evidence>
<evidence type="ECO:0000256" key="1">
    <source>
        <dbReference type="ARBA" id="ARBA00022845"/>
    </source>
</evidence>
<dbReference type="Gene3D" id="3.30.160.100">
    <property type="entry name" value="Ribosome hibernation promotion factor-like"/>
    <property type="match status" value="1"/>
</dbReference>
<sequence length="197" mass="23095">MQTANANTQVTVTVRHEDITDSLRDYATKKIQGLHLDYPKIIEAKAILDVQKNRHHAEIILFCANHIVIDASSDTKDMYASIDETISKIARRMRKYKTRLLKKQRANRGQDTIRHLDEKVYASSFLDELDEEQEPEHDPEPMIIHRESYRLRTMVKEDAIMALELSDKPFIVFNNERRNVTQILYRRNDGDYAIIEP</sequence>
<feature type="domain" description="Sigma 54 modulation/S30EA ribosomal protein C-terminal" evidence="4">
    <location>
        <begin position="139"/>
        <end position="193"/>
    </location>
</feature>
<dbReference type="PANTHER" id="PTHR33231:SF1">
    <property type="entry name" value="30S RIBOSOMAL PROTEIN"/>
    <property type="match status" value="1"/>
</dbReference>
<dbReference type="Pfam" id="PF02482">
    <property type="entry name" value="Ribosomal_S30AE"/>
    <property type="match status" value="1"/>
</dbReference>
<dbReference type="GO" id="GO:0022627">
    <property type="term" value="C:cytosolic small ribosomal subunit"/>
    <property type="evidence" value="ECO:0007669"/>
    <property type="project" value="TreeGrafter"/>
</dbReference>
<dbReference type="SUPFAM" id="SSF69754">
    <property type="entry name" value="Ribosome binding protein Y (YfiA homologue)"/>
    <property type="match status" value="1"/>
</dbReference>
<protein>
    <recommendedName>
        <fullName evidence="3">Ribosome hibernation promoting factor</fullName>
    </recommendedName>
</protein>
<accession>A0AAE2SEE3</accession>
<organism evidence="5 6">
    <name type="scientific">Oceaniferula flava</name>
    <dbReference type="NCBI Taxonomy" id="2800421"/>
    <lineage>
        <taxon>Bacteria</taxon>
        <taxon>Pseudomonadati</taxon>
        <taxon>Verrucomicrobiota</taxon>
        <taxon>Verrucomicrobiia</taxon>
        <taxon>Verrucomicrobiales</taxon>
        <taxon>Verrucomicrobiaceae</taxon>
        <taxon>Oceaniferula</taxon>
    </lineage>
</organism>
<dbReference type="AlphaFoldDB" id="A0AAE2SEE3"/>
<dbReference type="GO" id="GO:0045900">
    <property type="term" value="P:negative regulation of translational elongation"/>
    <property type="evidence" value="ECO:0007669"/>
    <property type="project" value="TreeGrafter"/>
</dbReference>
<proteinExistence type="predicted"/>
<dbReference type="GO" id="GO:0043024">
    <property type="term" value="F:ribosomal small subunit binding"/>
    <property type="evidence" value="ECO:0007669"/>
    <property type="project" value="TreeGrafter"/>
</dbReference>
<dbReference type="InterPro" id="IPR003489">
    <property type="entry name" value="RHF/RaiA"/>
</dbReference>
<dbReference type="NCBIfam" id="TIGR00741">
    <property type="entry name" value="yfiA"/>
    <property type="match status" value="1"/>
</dbReference>
<gene>
    <name evidence="5" type="primary">raiA</name>
    <name evidence="5" type="ORF">JIN83_15325</name>
</gene>
<reference evidence="5" key="1">
    <citation type="submission" date="2021-01" db="EMBL/GenBank/DDBJ databases">
        <title>Modified the classification status of verrucomicrobia.</title>
        <authorList>
            <person name="Feng X."/>
        </authorList>
    </citation>
    <scope>NUCLEOTIDE SEQUENCE</scope>
    <source>
        <strain evidence="5">5K15</strain>
    </source>
</reference>
<keyword evidence="6" id="KW-1185">Reference proteome</keyword>
<dbReference type="EMBL" id="JAENIG010000012">
    <property type="protein sequence ID" value="MBK1856343.1"/>
    <property type="molecule type" value="Genomic_DNA"/>
</dbReference>
<evidence type="ECO:0000256" key="2">
    <source>
        <dbReference type="ARBA" id="ARBA00038695"/>
    </source>
</evidence>
<dbReference type="InterPro" id="IPR032528">
    <property type="entry name" value="Ribosom_S30AE_C"/>
</dbReference>
<keyword evidence="1" id="KW-0810">Translation regulation</keyword>
<comment type="caution">
    <text evidence="5">The sequence shown here is derived from an EMBL/GenBank/DDBJ whole genome shotgun (WGS) entry which is preliminary data.</text>
</comment>
<dbReference type="Gene3D" id="3.30.505.50">
    <property type="entry name" value="Sigma 54 modulation/S30EA ribosomal protein, C-terminal domain"/>
    <property type="match status" value="1"/>
</dbReference>
<dbReference type="CDD" id="cd00552">
    <property type="entry name" value="RaiA"/>
    <property type="match status" value="1"/>
</dbReference>
<dbReference type="Pfam" id="PF16321">
    <property type="entry name" value="Ribosom_S30AE_C"/>
    <property type="match status" value="1"/>
</dbReference>
<comment type="subunit">
    <text evidence="2">Associates exclusively with 100S ribosomes, which are dimers of 70S ribosomes.</text>
</comment>
<evidence type="ECO:0000256" key="3">
    <source>
        <dbReference type="ARBA" id="ARBA00041148"/>
    </source>
</evidence>
<dbReference type="Proteomes" id="UP000634206">
    <property type="component" value="Unassembled WGS sequence"/>
</dbReference>
<evidence type="ECO:0000313" key="5">
    <source>
        <dbReference type="EMBL" id="MBK1856343.1"/>
    </source>
</evidence>
<name>A0AAE2SEE3_9BACT</name>
<dbReference type="InterPro" id="IPR038416">
    <property type="entry name" value="Ribosom_S30AE_C_sf"/>
</dbReference>
<dbReference type="RefSeq" id="WP_309490965.1">
    <property type="nucleotide sequence ID" value="NZ_JAENIG010000012.1"/>
</dbReference>
<dbReference type="InterPro" id="IPR050574">
    <property type="entry name" value="HPF/YfiA_ribosome-assoc"/>
</dbReference>